<dbReference type="GO" id="GO:0051287">
    <property type="term" value="F:NAD binding"/>
    <property type="evidence" value="ECO:0007669"/>
    <property type="project" value="InterPro"/>
</dbReference>
<dbReference type="Pfam" id="PF00984">
    <property type="entry name" value="UDPG_MGDP_dh"/>
    <property type="match status" value="1"/>
</dbReference>
<sequence length="430" mass="46225">MSDLLARINDRSAHVVVVGQGYVGLPVAMRAAEAGFRVTGYELDPRRLDALRNGQSYVEDVPDARLAAAIASGYTATDSVGDLAGFDIAVISVPTPLREGAPDLSFVEGAAEQLRRVLKAGALVVLESTTYPGTTEELVGPLLEGSGLTAGRDFHLGYSPERIDPGNTQYTFENTPKVVSGIDAESLACVGAFYSTLVEQVVPVGSCAEAELVKLLENTFRHVNIALVNELAMFAEDLGVDIWSAIDAASTKPFGYMRFTPGPGVGGHCLPVDPSYLSWRVRRQSGHAFRFVELANDVNEHMPDYVVTRIVSMLNKSERSVKGSKILLLGMAYKAGTSDWRESPSVKVAERLAALGADLRACDSHIPAVFAPGFDLRLEEFGPEALAAADLVVLLVDHLEFDADVICEHSTLIFDAKAILRGREFSGEIL</sequence>
<dbReference type="InterPro" id="IPR014027">
    <property type="entry name" value="UDP-Glc/GDP-Man_DH_C"/>
</dbReference>
<evidence type="ECO:0000259" key="3">
    <source>
        <dbReference type="SMART" id="SM00984"/>
    </source>
</evidence>
<evidence type="ECO:0000313" key="4">
    <source>
        <dbReference type="EMBL" id="CAB4793997.1"/>
    </source>
</evidence>
<dbReference type="PIRSF" id="PIRSF500136">
    <property type="entry name" value="UDP_ManNAc_DH"/>
    <property type="match status" value="1"/>
</dbReference>
<keyword evidence="1" id="KW-0560">Oxidoreductase</keyword>
<reference evidence="4" key="1">
    <citation type="submission" date="2020-05" db="EMBL/GenBank/DDBJ databases">
        <authorList>
            <person name="Chiriac C."/>
            <person name="Salcher M."/>
            <person name="Ghai R."/>
            <person name="Kavagutti S V."/>
        </authorList>
    </citation>
    <scope>NUCLEOTIDE SEQUENCE</scope>
</reference>
<dbReference type="Pfam" id="PF03721">
    <property type="entry name" value="UDPG_MGDP_dh_N"/>
    <property type="match status" value="1"/>
</dbReference>
<dbReference type="InterPro" id="IPR008927">
    <property type="entry name" value="6-PGluconate_DH-like_C_sf"/>
</dbReference>
<dbReference type="AlphaFoldDB" id="A0A6J6XJ83"/>
<dbReference type="InterPro" id="IPR014026">
    <property type="entry name" value="UDP-Glc/GDP-Man_DH_dimer"/>
</dbReference>
<dbReference type="SUPFAM" id="SSF51735">
    <property type="entry name" value="NAD(P)-binding Rossmann-fold domains"/>
    <property type="match status" value="1"/>
</dbReference>
<dbReference type="GO" id="GO:0016616">
    <property type="term" value="F:oxidoreductase activity, acting on the CH-OH group of donors, NAD or NADP as acceptor"/>
    <property type="evidence" value="ECO:0007669"/>
    <property type="project" value="InterPro"/>
</dbReference>
<dbReference type="InterPro" id="IPR017476">
    <property type="entry name" value="UDP-Glc/GDP-Man"/>
</dbReference>
<accession>A0A6J6XJ83</accession>
<keyword evidence="2" id="KW-0520">NAD</keyword>
<dbReference type="PANTHER" id="PTHR43491:SF1">
    <property type="entry name" value="UDP-N-ACETYL-D-MANNOSAMINE DEHYDROGENASE"/>
    <property type="match status" value="1"/>
</dbReference>
<dbReference type="InterPro" id="IPR036291">
    <property type="entry name" value="NAD(P)-bd_dom_sf"/>
</dbReference>
<name>A0A6J6XJ83_9ZZZZ</name>
<dbReference type="GO" id="GO:0016628">
    <property type="term" value="F:oxidoreductase activity, acting on the CH-CH group of donors, NAD or NADP as acceptor"/>
    <property type="evidence" value="ECO:0007669"/>
    <property type="project" value="InterPro"/>
</dbReference>
<evidence type="ECO:0000256" key="2">
    <source>
        <dbReference type="ARBA" id="ARBA00023027"/>
    </source>
</evidence>
<dbReference type="SUPFAM" id="SSF48179">
    <property type="entry name" value="6-phosphogluconate dehydrogenase C-terminal domain-like"/>
    <property type="match status" value="1"/>
</dbReference>
<dbReference type="Pfam" id="PF03720">
    <property type="entry name" value="UDPG_MGDP_dh_C"/>
    <property type="match status" value="1"/>
</dbReference>
<dbReference type="InterPro" id="IPR001732">
    <property type="entry name" value="UDP-Glc/GDP-Man_DH_N"/>
</dbReference>
<proteinExistence type="predicted"/>
<gene>
    <name evidence="4" type="ORF">UFOPK2925_01666</name>
</gene>
<dbReference type="NCBIfam" id="TIGR03026">
    <property type="entry name" value="NDP-sugDHase"/>
    <property type="match status" value="1"/>
</dbReference>
<dbReference type="InterPro" id="IPR036220">
    <property type="entry name" value="UDP-Glc/GDP-Man_DH_C_sf"/>
</dbReference>
<protein>
    <submittedName>
        <fullName evidence="4">Unannotated protein</fullName>
    </submittedName>
</protein>
<dbReference type="GO" id="GO:0000271">
    <property type="term" value="P:polysaccharide biosynthetic process"/>
    <property type="evidence" value="ECO:0007669"/>
    <property type="project" value="InterPro"/>
</dbReference>
<dbReference type="SMART" id="SM00984">
    <property type="entry name" value="UDPG_MGDP_dh_C"/>
    <property type="match status" value="1"/>
</dbReference>
<organism evidence="4">
    <name type="scientific">freshwater metagenome</name>
    <dbReference type="NCBI Taxonomy" id="449393"/>
    <lineage>
        <taxon>unclassified sequences</taxon>
        <taxon>metagenomes</taxon>
        <taxon>ecological metagenomes</taxon>
    </lineage>
</organism>
<dbReference type="EMBL" id="CAEZZU010000332">
    <property type="protein sequence ID" value="CAB4793997.1"/>
    <property type="molecule type" value="Genomic_DNA"/>
</dbReference>
<evidence type="ECO:0000256" key="1">
    <source>
        <dbReference type="ARBA" id="ARBA00023002"/>
    </source>
</evidence>
<dbReference type="InterPro" id="IPR028359">
    <property type="entry name" value="UDP_ManNAc/GlcNAc_DH"/>
</dbReference>
<dbReference type="PIRSF" id="PIRSF000124">
    <property type="entry name" value="UDPglc_GDPman_dh"/>
    <property type="match status" value="1"/>
</dbReference>
<dbReference type="PANTHER" id="PTHR43491">
    <property type="entry name" value="UDP-N-ACETYL-D-MANNOSAMINE DEHYDROGENASE"/>
    <property type="match status" value="1"/>
</dbReference>
<dbReference type="SUPFAM" id="SSF52413">
    <property type="entry name" value="UDP-glucose/GDP-mannose dehydrogenase C-terminal domain"/>
    <property type="match status" value="1"/>
</dbReference>
<feature type="domain" description="UDP-glucose/GDP-mannose dehydrogenase C-terminal" evidence="3">
    <location>
        <begin position="327"/>
        <end position="422"/>
    </location>
</feature>
<dbReference type="Gene3D" id="3.40.50.720">
    <property type="entry name" value="NAD(P)-binding Rossmann-like Domain"/>
    <property type="match status" value="2"/>
</dbReference>